<protein>
    <submittedName>
        <fullName evidence="1">Uncharacterized protein</fullName>
    </submittedName>
</protein>
<gene>
    <name evidence="1" type="ORF">UFOVP142_6</name>
</gene>
<organism evidence="1">
    <name type="scientific">uncultured Caudovirales phage</name>
    <dbReference type="NCBI Taxonomy" id="2100421"/>
    <lineage>
        <taxon>Viruses</taxon>
        <taxon>Duplodnaviria</taxon>
        <taxon>Heunggongvirae</taxon>
        <taxon>Uroviricota</taxon>
        <taxon>Caudoviricetes</taxon>
        <taxon>Peduoviridae</taxon>
        <taxon>Maltschvirus</taxon>
        <taxon>Maltschvirus maltsch</taxon>
    </lineage>
</organism>
<accession>A0A6J7XNT5</accession>
<sequence length="97" mass="11539">MLKVITNNVPRDLLTWGEIPESARAKFDYIKEDDRWDYRFFSYRGQWYDANEFMRNNAPSLDRKWDGLNSDSFFSGIAIRYVQDYERIVVALVIAMG</sequence>
<proteinExistence type="predicted"/>
<reference evidence="1" key="1">
    <citation type="submission" date="2020-05" db="EMBL/GenBank/DDBJ databases">
        <authorList>
            <person name="Chiriac C."/>
            <person name="Salcher M."/>
            <person name="Ghai R."/>
            <person name="Kavagutti S V."/>
        </authorList>
    </citation>
    <scope>NUCLEOTIDE SEQUENCE</scope>
</reference>
<dbReference type="EMBL" id="LR798460">
    <property type="protein sequence ID" value="CAB5237915.1"/>
    <property type="molecule type" value="Genomic_DNA"/>
</dbReference>
<name>A0A6J7XNT5_9CAUD</name>
<evidence type="ECO:0000313" key="1">
    <source>
        <dbReference type="EMBL" id="CAB5237915.1"/>
    </source>
</evidence>